<evidence type="ECO:0000256" key="2">
    <source>
        <dbReference type="ARBA" id="ARBA00022692"/>
    </source>
</evidence>
<keyword evidence="8" id="KW-1185">Reference proteome</keyword>
<accession>A0ABP8VUX0</accession>
<keyword evidence="3 5" id="KW-1133">Transmembrane helix</keyword>
<comment type="caution">
    <text evidence="7">The sequence shown here is derived from an EMBL/GenBank/DDBJ whole genome shotgun (WGS) entry which is preliminary data.</text>
</comment>
<dbReference type="Pfam" id="PF02656">
    <property type="entry name" value="DUF202"/>
    <property type="match status" value="1"/>
</dbReference>
<reference evidence="8" key="1">
    <citation type="journal article" date="2019" name="Int. J. Syst. Evol. Microbiol.">
        <title>The Global Catalogue of Microorganisms (GCM) 10K type strain sequencing project: providing services to taxonomists for standard genome sequencing and annotation.</title>
        <authorList>
            <consortium name="The Broad Institute Genomics Platform"/>
            <consortium name="The Broad Institute Genome Sequencing Center for Infectious Disease"/>
            <person name="Wu L."/>
            <person name="Ma J."/>
        </authorList>
    </citation>
    <scope>NUCLEOTIDE SEQUENCE [LARGE SCALE GENOMIC DNA]</scope>
    <source>
        <strain evidence="8">JCM 18127</strain>
    </source>
</reference>
<comment type="subcellular location">
    <subcellularLocation>
        <location evidence="1">Endomembrane system</location>
        <topology evidence="1">Multi-pass membrane protein</topology>
    </subcellularLocation>
</comment>
<evidence type="ECO:0000259" key="6">
    <source>
        <dbReference type="Pfam" id="PF02656"/>
    </source>
</evidence>
<dbReference type="Proteomes" id="UP001500621">
    <property type="component" value="Unassembled WGS sequence"/>
</dbReference>
<evidence type="ECO:0000256" key="4">
    <source>
        <dbReference type="ARBA" id="ARBA00023136"/>
    </source>
</evidence>
<name>A0ABP8VUX0_9ACTN</name>
<protein>
    <recommendedName>
        <fullName evidence="6">DUF202 domain-containing protein</fullName>
    </recommendedName>
</protein>
<feature type="domain" description="DUF202" evidence="6">
    <location>
        <begin position="9"/>
        <end position="73"/>
    </location>
</feature>
<sequence>MTTPDPAMDRGLQNERTAMAWRRTALSLMIATATMTKVTASACGAAAGLWLLVGTVGGLVILVESSHRYSARRADAITQAPGWSVLIASGTVAIMGLLSLARMV</sequence>
<organism evidence="7 8">
    <name type="scientific">Nocardioides nanhaiensis</name>
    <dbReference type="NCBI Taxonomy" id="1476871"/>
    <lineage>
        <taxon>Bacteria</taxon>
        <taxon>Bacillati</taxon>
        <taxon>Actinomycetota</taxon>
        <taxon>Actinomycetes</taxon>
        <taxon>Propionibacteriales</taxon>
        <taxon>Nocardioidaceae</taxon>
        <taxon>Nocardioides</taxon>
    </lineage>
</organism>
<evidence type="ECO:0000256" key="3">
    <source>
        <dbReference type="ARBA" id="ARBA00022989"/>
    </source>
</evidence>
<feature type="transmembrane region" description="Helical" evidence="5">
    <location>
        <begin position="83"/>
        <end position="101"/>
    </location>
</feature>
<gene>
    <name evidence="7" type="ORF">GCM10023226_07270</name>
</gene>
<evidence type="ECO:0000256" key="1">
    <source>
        <dbReference type="ARBA" id="ARBA00004127"/>
    </source>
</evidence>
<dbReference type="InterPro" id="IPR003807">
    <property type="entry name" value="DUF202"/>
</dbReference>
<dbReference type="EMBL" id="BAABIM010000001">
    <property type="protein sequence ID" value="GAA4672876.1"/>
    <property type="molecule type" value="Genomic_DNA"/>
</dbReference>
<proteinExistence type="predicted"/>
<evidence type="ECO:0000256" key="5">
    <source>
        <dbReference type="SAM" id="Phobius"/>
    </source>
</evidence>
<evidence type="ECO:0000313" key="7">
    <source>
        <dbReference type="EMBL" id="GAA4672876.1"/>
    </source>
</evidence>
<keyword evidence="4 5" id="KW-0472">Membrane</keyword>
<keyword evidence="2 5" id="KW-0812">Transmembrane</keyword>
<dbReference type="RefSeq" id="WP_345262741.1">
    <property type="nucleotide sequence ID" value="NZ_BAABIM010000001.1"/>
</dbReference>
<feature type="transmembrane region" description="Helical" evidence="5">
    <location>
        <begin position="38"/>
        <end position="63"/>
    </location>
</feature>
<evidence type="ECO:0000313" key="8">
    <source>
        <dbReference type="Proteomes" id="UP001500621"/>
    </source>
</evidence>